<dbReference type="AlphaFoldDB" id="A0A4Q9MGM7"/>
<keyword evidence="3" id="KW-1185">Reference proteome</keyword>
<reference evidence="1 3" key="1">
    <citation type="submission" date="2019-01" db="EMBL/GenBank/DDBJ databases">
        <title>Draft genome sequences of three monokaryotic isolates of the white-rot basidiomycete fungus Dichomitus squalens.</title>
        <authorList>
            <consortium name="DOE Joint Genome Institute"/>
            <person name="Lopez S.C."/>
            <person name="Andreopoulos B."/>
            <person name="Pangilinan J."/>
            <person name="Lipzen A."/>
            <person name="Riley R."/>
            <person name="Ahrendt S."/>
            <person name="Ng V."/>
            <person name="Barry K."/>
            <person name="Daum C."/>
            <person name="Grigoriev I.V."/>
            <person name="Hilden K.S."/>
            <person name="Makela M.R."/>
            <person name="de Vries R.P."/>
        </authorList>
    </citation>
    <scope>NUCLEOTIDE SEQUENCE [LARGE SCALE GENOMIC DNA]</scope>
    <source>
        <strain evidence="2 3">CBS 464.89</strain>
        <strain evidence="1">OM18370.1</strain>
    </source>
</reference>
<gene>
    <name evidence="2" type="ORF">BD310DRAFT_579622</name>
    <name evidence="1" type="ORF">BD311DRAFT_489232</name>
</gene>
<accession>A0A4Q9MGM7</accession>
<sequence length="155" mass="16879">MNSHRISNAEYPYVLQRRATRHSNKSRAMQTSSFPASHLGIHTCHVTDLRSSSALDAYGAEATSVSARGASTRLIVPICLLPRGFLELYLAPANPNSSFSRHMFTHAPYPAVFLRASGGERSGLGRIAGSGAEYVHARELTTPCGHLSHRPSYFP</sequence>
<dbReference type="EMBL" id="ML145089">
    <property type="protein sequence ID" value="TBU63445.1"/>
    <property type="molecule type" value="Genomic_DNA"/>
</dbReference>
<dbReference type="Proteomes" id="UP000292082">
    <property type="component" value="Unassembled WGS sequence"/>
</dbReference>
<evidence type="ECO:0000313" key="3">
    <source>
        <dbReference type="Proteomes" id="UP000292082"/>
    </source>
</evidence>
<evidence type="ECO:0000313" key="1">
    <source>
        <dbReference type="EMBL" id="TBU25728.1"/>
    </source>
</evidence>
<dbReference type="Proteomes" id="UP000292957">
    <property type="component" value="Unassembled WGS sequence"/>
</dbReference>
<name>A0A4Q9MGM7_9APHY</name>
<organism evidence="1">
    <name type="scientific">Dichomitus squalens</name>
    <dbReference type="NCBI Taxonomy" id="114155"/>
    <lineage>
        <taxon>Eukaryota</taxon>
        <taxon>Fungi</taxon>
        <taxon>Dikarya</taxon>
        <taxon>Basidiomycota</taxon>
        <taxon>Agaricomycotina</taxon>
        <taxon>Agaricomycetes</taxon>
        <taxon>Polyporales</taxon>
        <taxon>Polyporaceae</taxon>
        <taxon>Dichomitus</taxon>
    </lineage>
</organism>
<dbReference type="EMBL" id="ML143456">
    <property type="protein sequence ID" value="TBU25728.1"/>
    <property type="molecule type" value="Genomic_DNA"/>
</dbReference>
<proteinExistence type="predicted"/>
<evidence type="ECO:0000313" key="2">
    <source>
        <dbReference type="EMBL" id="TBU63445.1"/>
    </source>
</evidence>
<protein>
    <submittedName>
        <fullName evidence="1">Uncharacterized protein</fullName>
    </submittedName>
</protein>